<organism evidence="1">
    <name type="scientific">Cacopsylla melanoneura</name>
    <dbReference type="NCBI Taxonomy" id="428564"/>
    <lineage>
        <taxon>Eukaryota</taxon>
        <taxon>Metazoa</taxon>
        <taxon>Ecdysozoa</taxon>
        <taxon>Arthropoda</taxon>
        <taxon>Hexapoda</taxon>
        <taxon>Insecta</taxon>
        <taxon>Pterygota</taxon>
        <taxon>Neoptera</taxon>
        <taxon>Paraneoptera</taxon>
        <taxon>Hemiptera</taxon>
        <taxon>Sternorrhyncha</taxon>
        <taxon>Psylloidea</taxon>
        <taxon>Psyllidae</taxon>
        <taxon>Psyllinae</taxon>
        <taxon>Cacopsylla</taxon>
    </lineage>
</organism>
<dbReference type="AlphaFoldDB" id="A0A8D9E466"/>
<evidence type="ECO:0000313" key="1">
    <source>
        <dbReference type="EMBL" id="CAG6739916.1"/>
    </source>
</evidence>
<dbReference type="EMBL" id="HBUF01416098">
    <property type="protein sequence ID" value="CAG6739915.1"/>
    <property type="molecule type" value="Transcribed_RNA"/>
</dbReference>
<reference evidence="1" key="1">
    <citation type="submission" date="2021-05" db="EMBL/GenBank/DDBJ databases">
        <authorList>
            <person name="Alioto T."/>
            <person name="Alioto T."/>
            <person name="Gomez Garrido J."/>
        </authorList>
    </citation>
    <scope>NUCLEOTIDE SEQUENCE</scope>
</reference>
<protein>
    <submittedName>
        <fullName evidence="1">Uncharacterized protein</fullName>
    </submittedName>
</protein>
<accession>A0A8D9E466</accession>
<proteinExistence type="predicted"/>
<dbReference type="EMBL" id="HBUF01416099">
    <property type="protein sequence ID" value="CAG6739916.1"/>
    <property type="molecule type" value="Transcribed_RNA"/>
</dbReference>
<name>A0A8D9E466_9HEMI</name>
<sequence>MRTLCGRTQPILSFATRKEIGSSHTRPKWAPPWPLYRPTKLTPSTNDITKVIRDNEINASSTIWIGNLTLRNRKQLISVRWSSIMLKRKWNTVNILAMP</sequence>